<dbReference type="Pfam" id="PF24798">
    <property type="entry name" value="Ig-CFAP74_4th"/>
    <property type="match status" value="1"/>
</dbReference>
<dbReference type="Gene3D" id="2.60.40.10">
    <property type="entry name" value="Immunoglobulins"/>
    <property type="match status" value="1"/>
</dbReference>
<reference evidence="2 3" key="1">
    <citation type="journal article" date="2023" name="Commun. Biol.">
        <title>Genome analysis of Parmales, the sister group of diatoms, reveals the evolutionary specialization of diatoms from phago-mixotrophs to photoautotrophs.</title>
        <authorList>
            <person name="Ban H."/>
            <person name="Sato S."/>
            <person name="Yoshikawa S."/>
            <person name="Yamada K."/>
            <person name="Nakamura Y."/>
            <person name="Ichinomiya M."/>
            <person name="Sato N."/>
            <person name="Blanc-Mathieu R."/>
            <person name="Endo H."/>
            <person name="Kuwata A."/>
            <person name="Ogata H."/>
        </authorList>
    </citation>
    <scope>NUCLEOTIDE SEQUENCE [LARGE SCALE GENOMIC DNA]</scope>
</reference>
<dbReference type="InterPro" id="IPR056310">
    <property type="entry name" value="Ig-CFAP74_4th"/>
</dbReference>
<dbReference type="InterPro" id="IPR013783">
    <property type="entry name" value="Ig-like_fold"/>
</dbReference>
<evidence type="ECO:0000313" key="2">
    <source>
        <dbReference type="EMBL" id="GMI22544.1"/>
    </source>
</evidence>
<evidence type="ECO:0000259" key="1">
    <source>
        <dbReference type="Pfam" id="PF24798"/>
    </source>
</evidence>
<dbReference type="PANTHER" id="PTHR45912">
    <property type="entry name" value="CILIA- AND FLAGELLA-ASSOCIATED PROTEIN 47"/>
    <property type="match status" value="1"/>
</dbReference>
<accession>A0ABQ6MA35</accession>
<organism evidence="2 3">
    <name type="scientific">Tetraparma gracilis</name>
    <dbReference type="NCBI Taxonomy" id="2962635"/>
    <lineage>
        <taxon>Eukaryota</taxon>
        <taxon>Sar</taxon>
        <taxon>Stramenopiles</taxon>
        <taxon>Ochrophyta</taxon>
        <taxon>Bolidophyceae</taxon>
        <taxon>Parmales</taxon>
        <taxon>Triparmaceae</taxon>
        <taxon>Tetraparma</taxon>
    </lineage>
</organism>
<gene>
    <name evidence="2" type="ORF">TeGR_g14232</name>
</gene>
<dbReference type="PANTHER" id="PTHR45912:SF3">
    <property type="entry name" value="CILIA- AND FLAGELLA-ASSOCIATED PROTEIN 47"/>
    <property type="match status" value="1"/>
</dbReference>
<name>A0ABQ6MA35_9STRA</name>
<feature type="domain" description="CFAP74 fourth Ig-like" evidence="1">
    <location>
        <begin position="37"/>
        <end position="127"/>
    </location>
</feature>
<proteinExistence type="predicted"/>
<evidence type="ECO:0000313" key="3">
    <source>
        <dbReference type="Proteomes" id="UP001165060"/>
    </source>
</evidence>
<keyword evidence="3" id="KW-1185">Reference proteome</keyword>
<dbReference type="EMBL" id="BRYB01003907">
    <property type="protein sequence ID" value="GMI22544.1"/>
    <property type="molecule type" value="Genomic_DNA"/>
</dbReference>
<sequence length="138" mass="14832">MPSRNFAVKVTVEGAEVSTPLSLLCTGKAVRPSVSLSSKILRFGECPVYDRRDILLTLKNDSELPLPFNFSKVPNFQAHPNKGVLKAQQSQSCVVSFAPGQMGEMKSLMSLTVAKGMAEYPIRCMGQASAPAKGASKK</sequence>
<dbReference type="Proteomes" id="UP001165060">
    <property type="component" value="Unassembled WGS sequence"/>
</dbReference>
<feature type="non-terminal residue" evidence="2">
    <location>
        <position position="138"/>
    </location>
</feature>
<comment type="caution">
    <text evidence="2">The sequence shown here is derived from an EMBL/GenBank/DDBJ whole genome shotgun (WGS) entry which is preliminary data.</text>
</comment>
<protein>
    <recommendedName>
        <fullName evidence="1">CFAP74 fourth Ig-like domain-containing protein</fullName>
    </recommendedName>
</protein>